<evidence type="ECO:0000256" key="2">
    <source>
        <dbReference type="ARBA" id="ARBA00007825"/>
    </source>
</evidence>
<keyword evidence="5" id="KW-0560">Oxidoreductase</keyword>
<dbReference type="PANTHER" id="PTHR33711">
    <property type="entry name" value="DIOXYGENASE, PUTATIVE (AFU_ORTHOLOGUE AFUA_2G02910)-RELATED"/>
    <property type="match status" value="1"/>
</dbReference>
<evidence type="ECO:0000256" key="6">
    <source>
        <dbReference type="ARBA" id="ARBA00023004"/>
    </source>
</evidence>
<dbReference type="Gene3D" id="2.60.130.10">
    <property type="entry name" value="Aromatic compound dioxygenase"/>
    <property type="match status" value="1"/>
</dbReference>
<dbReference type="GO" id="GO:0018576">
    <property type="term" value="F:catechol 1,2-dioxygenase activity"/>
    <property type="evidence" value="ECO:0007669"/>
    <property type="project" value="InterPro"/>
</dbReference>
<dbReference type="InterPro" id="IPR015889">
    <property type="entry name" value="Intradiol_dOase_core"/>
</dbReference>
<dbReference type="EMBL" id="KI912122">
    <property type="protein sequence ID" value="ETS73324.1"/>
    <property type="molecule type" value="Genomic_DNA"/>
</dbReference>
<dbReference type="GO" id="GO:0008199">
    <property type="term" value="F:ferric iron binding"/>
    <property type="evidence" value="ECO:0007669"/>
    <property type="project" value="InterPro"/>
</dbReference>
<dbReference type="SUPFAM" id="SSF49482">
    <property type="entry name" value="Aromatic compound dioxygenase"/>
    <property type="match status" value="1"/>
</dbReference>
<dbReference type="PANTHER" id="PTHR33711:SF7">
    <property type="entry name" value="INTRADIOL RING-CLEAVAGE DIOXYGENASES DOMAIN-CONTAINING PROTEIN-RELATED"/>
    <property type="match status" value="1"/>
</dbReference>
<dbReference type="InterPro" id="IPR000627">
    <property type="entry name" value="Intradiol_dOase_C"/>
</dbReference>
<gene>
    <name evidence="9" type="ORF">PFICI_14929</name>
</gene>
<dbReference type="eggNOG" id="ENOG502QWDJ">
    <property type="taxonomic scope" value="Eukaryota"/>
</dbReference>
<keyword evidence="3" id="KW-0479">Metal-binding</keyword>
<reference evidence="10" key="1">
    <citation type="journal article" date="2015" name="BMC Genomics">
        <title>Genomic and transcriptomic analysis of the endophytic fungus Pestalotiopsis fici reveals its lifestyle and high potential for synthesis of natural products.</title>
        <authorList>
            <person name="Wang X."/>
            <person name="Zhang X."/>
            <person name="Liu L."/>
            <person name="Xiang M."/>
            <person name="Wang W."/>
            <person name="Sun X."/>
            <person name="Che Y."/>
            <person name="Guo L."/>
            <person name="Liu G."/>
            <person name="Guo L."/>
            <person name="Wang C."/>
            <person name="Yin W.B."/>
            <person name="Stadler M."/>
            <person name="Zhang X."/>
            <person name="Liu X."/>
        </authorList>
    </citation>
    <scope>NUCLEOTIDE SEQUENCE [LARGE SCALE GENOMIC DNA]</scope>
    <source>
        <strain evidence="10">W106-1 / CGMCC3.15140</strain>
    </source>
</reference>
<evidence type="ECO:0000259" key="8">
    <source>
        <dbReference type="Pfam" id="PF04444"/>
    </source>
</evidence>
<keyword evidence="4" id="KW-0223">Dioxygenase</keyword>
<evidence type="ECO:0008006" key="11">
    <source>
        <dbReference type="Google" id="ProtNLM"/>
    </source>
</evidence>
<dbReference type="HOGENOM" id="CLU_046727_2_0_1"/>
<evidence type="ECO:0000256" key="4">
    <source>
        <dbReference type="ARBA" id="ARBA00022964"/>
    </source>
</evidence>
<dbReference type="KEGG" id="pfy:PFICI_14929"/>
<keyword evidence="10" id="KW-1185">Reference proteome</keyword>
<dbReference type="InterPro" id="IPR050770">
    <property type="entry name" value="Intradiol_RC_Dioxygenase"/>
</dbReference>
<dbReference type="Proteomes" id="UP000030651">
    <property type="component" value="Unassembled WGS sequence"/>
</dbReference>
<dbReference type="Pfam" id="PF04444">
    <property type="entry name" value="Dioxygenase_N"/>
    <property type="match status" value="1"/>
</dbReference>
<protein>
    <recommendedName>
        <fullName evidence="11">Intradiol ring-cleavage dioxygenases domain-containing protein</fullName>
    </recommendedName>
</protein>
<feature type="domain" description="Catechol dioxygenase N-terminal" evidence="8">
    <location>
        <begin position="34"/>
        <end position="106"/>
    </location>
</feature>
<dbReference type="RefSeq" id="XP_007841701.1">
    <property type="nucleotide sequence ID" value="XM_007843510.1"/>
</dbReference>
<dbReference type="GeneID" id="19279942"/>
<name>W3WHS6_PESFW</name>
<dbReference type="OrthoDB" id="5238185at2759"/>
<keyword evidence="6" id="KW-0408">Iron</keyword>
<evidence type="ECO:0000256" key="1">
    <source>
        <dbReference type="ARBA" id="ARBA00001965"/>
    </source>
</evidence>
<sequence>MASENTRPDLPPLKDLTIDNITENVHSINSRCEDARLKFLLETLVTHLHDFARETRLSVKEWETAIEFLVQVGKISSDVRHEFILLSDILGLSLLVDSIDHPKPPNSTEGTVLGPFHTLEAHDLASGDQISHDPDGEPLFVLCSIKDTQSRAISDVSVDVWETDSKGFYDVQYAERSGPDGRAVLKSNQDGIFYFKAIVPVPYPIPNDGPVGKLLGRLKRHPYRPSHMHFMFKKPGYDRLITALYLRGDPYENSDAVFGVKESLITTLGLVSDVKGLAEEYGLSPQTKLLKHDFVLITDQESDSLREDNAWKEARRREGLTVRDGLLVRKD</sequence>
<dbReference type="InParanoid" id="W3WHS6"/>
<evidence type="ECO:0000313" key="10">
    <source>
        <dbReference type="Proteomes" id="UP000030651"/>
    </source>
</evidence>
<feature type="domain" description="Intradiol ring-cleavage dioxygenases" evidence="7">
    <location>
        <begin position="122"/>
        <end position="279"/>
    </location>
</feature>
<evidence type="ECO:0000256" key="3">
    <source>
        <dbReference type="ARBA" id="ARBA00022723"/>
    </source>
</evidence>
<evidence type="ECO:0000313" key="9">
    <source>
        <dbReference type="EMBL" id="ETS73324.1"/>
    </source>
</evidence>
<proteinExistence type="inferred from homology"/>
<dbReference type="GO" id="GO:0009712">
    <property type="term" value="P:catechol-containing compound metabolic process"/>
    <property type="evidence" value="ECO:0007669"/>
    <property type="project" value="InterPro"/>
</dbReference>
<comment type="cofactor">
    <cofactor evidence="1">
        <name>Fe(3+)</name>
        <dbReference type="ChEBI" id="CHEBI:29034"/>
    </cofactor>
</comment>
<evidence type="ECO:0000259" key="7">
    <source>
        <dbReference type="Pfam" id="PF00775"/>
    </source>
</evidence>
<comment type="similarity">
    <text evidence="2">Belongs to the intradiol ring-cleavage dioxygenase family.</text>
</comment>
<evidence type="ECO:0000256" key="5">
    <source>
        <dbReference type="ARBA" id="ARBA00023002"/>
    </source>
</evidence>
<organism evidence="9 10">
    <name type="scientific">Pestalotiopsis fici (strain W106-1 / CGMCC3.15140)</name>
    <dbReference type="NCBI Taxonomy" id="1229662"/>
    <lineage>
        <taxon>Eukaryota</taxon>
        <taxon>Fungi</taxon>
        <taxon>Dikarya</taxon>
        <taxon>Ascomycota</taxon>
        <taxon>Pezizomycotina</taxon>
        <taxon>Sordariomycetes</taxon>
        <taxon>Xylariomycetidae</taxon>
        <taxon>Amphisphaeriales</taxon>
        <taxon>Sporocadaceae</taxon>
        <taxon>Pestalotiopsis</taxon>
    </lineage>
</organism>
<dbReference type="InterPro" id="IPR007535">
    <property type="entry name" value="Catechol_dOase_N"/>
</dbReference>
<dbReference type="OMA" id="PWHLMTY"/>
<accession>W3WHS6</accession>
<dbReference type="Pfam" id="PF00775">
    <property type="entry name" value="Dioxygenase_C"/>
    <property type="match status" value="1"/>
</dbReference>
<dbReference type="AlphaFoldDB" id="W3WHS6"/>